<keyword evidence="4" id="KW-0539">Nucleus</keyword>
<evidence type="ECO:0000256" key="1">
    <source>
        <dbReference type="ARBA" id="ARBA00004123"/>
    </source>
</evidence>
<comment type="similarity">
    <text evidence="2">Belongs to the CDC73 family.</text>
</comment>
<evidence type="ECO:0000256" key="4">
    <source>
        <dbReference type="ARBA" id="ARBA00023242"/>
    </source>
</evidence>
<dbReference type="EMBL" id="MU253748">
    <property type="protein sequence ID" value="KAG9248465.1"/>
    <property type="molecule type" value="Genomic_DNA"/>
</dbReference>
<dbReference type="GO" id="GO:0032968">
    <property type="term" value="P:positive regulation of transcription elongation by RNA polymerase II"/>
    <property type="evidence" value="ECO:0007669"/>
    <property type="project" value="TreeGrafter"/>
</dbReference>
<evidence type="ECO:0000313" key="7">
    <source>
        <dbReference type="EMBL" id="KAG9248465.1"/>
    </source>
</evidence>
<feature type="region of interest" description="Disordered" evidence="5">
    <location>
        <begin position="160"/>
        <end position="180"/>
    </location>
</feature>
<dbReference type="InterPro" id="IPR007852">
    <property type="entry name" value="Cdc73/Parafibromin"/>
</dbReference>
<name>A0A9P7ZBI7_9HELO</name>
<feature type="region of interest" description="Disordered" evidence="5">
    <location>
        <begin position="320"/>
        <end position="361"/>
    </location>
</feature>
<feature type="compositionally biased region" description="Polar residues" evidence="5">
    <location>
        <begin position="331"/>
        <end position="341"/>
    </location>
</feature>
<gene>
    <name evidence="7" type="ORF">BJ878DRAFT_412638</name>
</gene>
<feature type="domain" description="Cell division control protein 73 C-terminal" evidence="6">
    <location>
        <begin position="753"/>
        <end position="916"/>
    </location>
</feature>
<dbReference type="GO" id="GO:0006368">
    <property type="term" value="P:transcription elongation by RNA polymerase II"/>
    <property type="evidence" value="ECO:0007669"/>
    <property type="project" value="InterPro"/>
</dbReference>
<dbReference type="OrthoDB" id="2186602at2759"/>
<evidence type="ECO:0000313" key="8">
    <source>
        <dbReference type="Proteomes" id="UP000887226"/>
    </source>
</evidence>
<dbReference type="FunFam" id="3.40.50.11990:FF:000003">
    <property type="entry name" value="Pol II transcription elongation factor subunit Cdc73"/>
    <property type="match status" value="1"/>
</dbReference>
<accession>A0A9P7ZBI7</accession>
<keyword evidence="3" id="KW-0804">Transcription</keyword>
<reference evidence="7" key="1">
    <citation type="journal article" date="2021" name="IMA Fungus">
        <title>Genomic characterization of three marine fungi, including Emericellopsis atlantica sp. nov. with signatures of a generalist lifestyle and marine biomass degradation.</title>
        <authorList>
            <person name="Hagestad O.C."/>
            <person name="Hou L."/>
            <person name="Andersen J.H."/>
            <person name="Hansen E.H."/>
            <person name="Altermark B."/>
            <person name="Li C."/>
            <person name="Kuhnert E."/>
            <person name="Cox R.J."/>
            <person name="Crous P.W."/>
            <person name="Spatafora J.W."/>
            <person name="Lail K."/>
            <person name="Amirebrahimi M."/>
            <person name="Lipzen A."/>
            <person name="Pangilinan J."/>
            <person name="Andreopoulos W."/>
            <person name="Hayes R.D."/>
            <person name="Ng V."/>
            <person name="Grigoriev I.V."/>
            <person name="Jackson S.A."/>
            <person name="Sutton T.D.S."/>
            <person name="Dobson A.D.W."/>
            <person name="Rama T."/>
        </authorList>
    </citation>
    <scope>NUCLEOTIDE SEQUENCE</scope>
    <source>
        <strain evidence="7">TRa3180A</strain>
    </source>
</reference>
<feature type="compositionally biased region" description="Low complexity" evidence="5">
    <location>
        <begin position="434"/>
        <end position="444"/>
    </location>
</feature>
<proteinExistence type="inferred from homology"/>
<dbReference type="InterPro" id="IPR031336">
    <property type="entry name" value="CDC73_C"/>
</dbReference>
<evidence type="ECO:0000256" key="3">
    <source>
        <dbReference type="ARBA" id="ARBA00023163"/>
    </source>
</evidence>
<dbReference type="Proteomes" id="UP000887226">
    <property type="component" value="Unassembled WGS sequence"/>
</dbReference>
<evidence type="ECO:0000256" key="5">
    <source>
        <dbReference type="SAM" id="MobiDB-lite"/>
    </source>
</evidence>
<dbReference type="Gene3D" id="3.40.50.11990">
    <property type="entry name" value="RNA polymerase II accessory factor, Cdc73 C-terminal domain"/>
    <property type="match status" value="1"/>
</dbReference>
<evidence type="ECO:0000256" key="2">
    <source>
        <dbReference type="ARBA" id="ARBA00010427"/>
    </source>
</evidence>
<feature type="region of interest" description="Disordered" evidence="5">
    <location>
        <begin position="417"/>
        <end position="444"/>
    </location>
</feature>
<dbReference type="GO" id="GO:0016593">
    <property type="term" value="C:Cdc73/Paf1 complex"/>
    <property type="evidence" value="ECO:0007669"/>
    <property type="project" value="InterPro"/>
</dbReference>
<dbReference type="Pfam" id="PF05179">
    <property type="entry name" value="CDC73_C"/>
    <property type="match status" value="1"/>
</dbReference>
<keyword evidence="8" id="KW-1185">Reference proteome</keyword>
<feature type="region of interest" description="Disordered" evidence="5">
    <location>
        <begin position="1"/>
        <end position="32"/>
    </location>
</feature>
<dbReference type="PANTHER" id="PTHR12466:SF8">
    <property type="entry name" value="PARAFIBROMIN"/>
    <property type="match status" value="1"/>
</dbReference>
<sequence>MSPGRRHQSSSISTSPQLIHSTPSTTQHRPNSIQPQSLIIHHALTSFSLHYQDSATSQPESSLVSPGAAAPAIADLDRSLDQWKYDRDVSDWDEKVIWERRQATQAQHANPPRPPAPGNEWVWFPEGYWAERERIFVQPSKKKKRRARWFSRSAARTTSNSSDELSISPRSKPSMSKSFDTTASKSKASFDECHDPSEFQGSQGSKIVRGLQYMSPTYPHFKSPDGTPEGLYCKTKRVISRKYKLGDSRPVRKCSVMETRIAADSTTTFLLKETAKHLAFEQEVRRGQHGMSLPPLEYKDRSKASSVLTIPRHRRVFGHAPWHSRDHGSRDSLQSTTSSLNRVLRGGTPLPTPATSNTTYTTGSRKIYTRTTDQDLVDISSPAAPNFLTSEANRVDTPGTSDEGSMMIHEYFMSRTTPTEDADETDDGQPKPLSLATGSSASASESMINRARGSLIGRHVGTFELDIPEHLPNSPMCPKNPKHSSGGTGICPCIDSNSLNSTYPIHKTAIMVAPQQDSLMLLRQSITSDTSCIPTITEDAFTASLIDLSLATARFLHFPSPSPTSIPLSTPTRFVSDSKPVDLRSIYFAWIKKDTAIPDYNQQAHALNEELAADGGPGGTVQILPFVEKLDLITWLESASEESEYIKPLASDTLDAAALAQVASGAAGGIPPVTSGGAGRTTRSIDPRLQEIYNGERKMGDRNSVLRGIKPTDFSHVRKMAAPFNARKAAQIAQANHANNPTLAHNLKIQPKRPDPIILLSPSASSLLRMTNIRSFLETGTYVPADSSMATSSESASVLNISRMIPFIDPTRKLRFIVVDSAEQFKPEYWSRVVAVFTTGQAWQFKGYKWQQPSDLFRNTLGVYVGWRGDALPATIKSWGRGVLNVAVDKYNPGAAAAGRWRDREVVEGIWKQIESNMRDKGWRRDSGPAS</sequence>
<protein>
    <submittedName>
        <fullName evidence="7">RNA pol II accessory factor, Cdc73 family-domain-containing protein</fullName>
    </submittedName>
</protein>
<evidence type="ECO:0000259" key="6">
    <source>
        <dbReference type="Pfam" id="PF05179"/>
    </source>
</evidence>
<dbReference type="GO" id="GO:0000993">
    <property type="term" value="F:RNA polymerase II complex binding"/>
    <property type="evidence" value="ECO:0007669"/>
    <property type="project" value="TreeGrafter"/>
</dbReference>
<organism evidence="7 8">
    <name type="scientific">Calycina marina</name>
    <dbReference type="NCBI Taxonomy" id="1763456"/>
    <lineage>
        <taxon>Eukaryota</taxon>
        <taxon>Fungi</taxon>
        <taxon>Dikarya</taxon>
        <taxon>Ascomycota</taxon>
        <taxon>Pezizomycotina</taxon>
        <taxon>Leotiomycetes</taxon>
        <taxon>Helotiales</taxon>
        <taxon>Pezizellaceae</taxon>
        <taxon>Calycina</taxon>
    </lineage>
</organism>
<comment type="subcellular location">
    <subcellularLocation>
        <location evidence="1">Nucleus</location>
    </subcellularLocation>
</comment>
<dbReference type="PANTHER" id="PTHR12466">
    <property type="entry name" value="CDC73 DOMAIN PROTEIN"/>
    <property type="match status" value="1"/>
</dbReference>
<feature type="compositionally biased region" description="Polar residues" evidence="5">
    <location>
        <begin position="9"/>
        <end position="32"/>
    </location>
</feature>
<feature type="compositionally biased region" description="Polar residues" evidence="5">
    <location>
        <begin position="163"/>
        <end position="180"/>
    </location>
</feature>
<comment type="caution">
    <text evidence="7">The sequence shown here is derived from an EMBL/GenBank/DDBJ whole genome shotgun (WGS) entry which is preliminary data.</text>
</comment>
<dbReference type="AlphaFoldDB" id="A0A9P7ZBI7"/>
<dbReference type="InterPro" id="IPR038103">
    <property type="entry name" value="CDC73_C_sf"/>
</dbReference>